<evidence type="ECO:0000313" key="3">
    <source>
        <dbReference type="Proteomes" id="UP000727506"/>
    </source>
</evidence>
<reference evidence="2" key="1">
    <citation type="submission" date="2021-02" db="EMBL/GenBank/DDBJ databases">
        <title>Infant gut strain persistence is associated with maternal origin, phylogeny, and functional potential including surface adhesion and iron acquisition.</title>
        <authorList>
            <person name="Lou Y.C."/>
        </authorList>
    </citation>
    <scope>NUCLEOTIDE SEQUENCE</scope>
    <source>
        <strain evidence="2">L2_039_000G1_dasL2_039_000G1_concoct_11</strain>
    </source>
</reference>
<dbReference type="InterPro" id="IPR036388">
    <property type="entry name" value="WH-like_DNA-bd_sf"/>
</dbReference>
<dbReference type="Pfam" id="PF02082">
    <property type="entry name" value="Rrf2"/>
    <property type="match status" value="1"/>
</dbReference>
<dbReference type="Proteomes" id="UP000727506">
    <property type="component" value="Unassembled WGS sequence"/>
</dbReference>
<proteinExistence type="predicted"/>
<dbReference type="GO" id="GO:0005829">
    <property type="term" value="C:cytosol"/>
    <property type="evidence" value="ECO:0007669"/>
    <property type="project" value="TreeGrafter"/>
</dbReference>
<dbReference type="PANTHER" id="PTHR33221">
    <property type="entry name" value="WINGED HELIX-TURN-HELIX TRANSCRIPTIONAL REGULATOR, RRF2 FAMILY"/>
    <property type="match status" value="1"/>
</dbReference>
<dbReference type="InterPro" id="IPR036390">
    <property type="entry name" value="WH_DNA-bd_sf"/>
</dbReference>
<evidence type="ECO:0000256" key="1">
    <source>
        <dbReference type="ARBA" id="ARBA00023125"/>
    </source>
</evidence>
<accession>A0A943V1Y8</accession>
<organism evidence="2 3">
    <name type="scientific">Slackia piriformis</name>
    <dbReference type="NCBI Taxonomy" id="626934"/>
    <lineage>
        <taxon>Bacteria</taxon>
        <taxon>Bacillati</taxon>
        <taxon>Actinomycetota</taxon>
        <taxon>Coriobacteriia</taxon>
        <taxon>Eggerthellales</taxon>
        <taxon>Eggerthellaceae</taxon>
        <taxon>Slackia</taxon>
    </lineage>
</organism>
<dbReference type="PANTHER" id="PTHR33221:SF5">
    <property type="entry name" value="HTH-TYPE TRANSCRIPTIONAL REGULATOR ISCR"/>
    <property type="match status" value="1"/>
</dbReference>
<sequence>YAMRLMVDIAVNASDVPASLKDIARREDMPLKYLEQLVRPLTRAGLLKSVRGQRGGYLLARDASAITAGDILRAAEGTCAPIACLEGPVVDCPRKQTCSTLSFWKGLDETIESYVDGVALSDLADPLKTQPDMPASA</sequence>
<dbReference type="Gene3D" id="1.10.10.10">
    <property type="entry name" value="Winged helix-like DNA-binding domain superfamily/Winged helix DNA-binding domain"/>
    <property type="match status" value="1"/>
</dbReference>
<dbReference type="GO" id="GO:0003677">
    <property type="term" value="F:DNA binding"/>
    <property type="evidence" value="ECO:0007669"/>
    <property type="project" value="UniProtKB-KW"/>
</dbReference>
<dbReference type="AlphaFoldDB" id="A0A943V1Y8"/>
<feature type="non-terminal residue" evidence="2">
    <location>
        <position position="1"/>
    </location>
</feature>
<dbReference type="InterPro" id="IPR000944">
    <property type="entry name" value="Tscrpt_reg_Rrf2"/>
</dbReference>
<name>A0A943V1Y8_9ACTN</name>
<protein>
    <submittedName>
        <fullName evidence="2">Rrf2 family transcriptional regulator</fullName>
    </submittedName>
</protein>
<dbReference type="SUPFAM" id="SSF46785">
    <property type="entry name" value="Winged helix' DNA-binding domain"/>
    <property type="match status" value="1"/>
</dbReference>
<comment type="caution">
    <text evidence="2">The sequence shown here is derived from an EMBL/GenBank/DDBJ whole genome shotgun (WGS) entry which is preliminary data.</text>
</comment>
<dbReference type="GO" id="GO:0003700">
    <property type="term" value="F:DNA-binding transcription factor activity"/>
    <property type="evidence" value="ECO:0007669"/>
    <property type="project" value="TreeGrafter"/>
</dbReference>
<dbReference type="PROSITE" id="PS51197">
    <property type="entry name" value="HTH_RRF2_2"/>
    <property type="match status" value="1"/>
</dbReference>
<gene>
    <name evidence="2" type="ORF">KH142_09725</name>
</gene>
<keyword evidence="1" id="KW-0238">DNA-binding</keyword>
<dbReference type="EMBL" id="JAGZSV010000279">
    <property type="protein sequence ID" value="MBS6941721.1"/>
    <property type="molecule type" value="Genomic_DNA"/>
</dbReference>
<dbReference type="PROSITE" id="PS01332">
    <property type="entry name" value="HTH_RRF2_1"/>
    <property type="match status" value="1"/>
</dbReference>
<dbReference type="InterPro" id="IPR030489">
    <property type="entry name" value="TR_Rrf2-type_CS"/>
</dbReference>
<evidence type="ECO:0000313" key="2">
    <source>
        <dbReference type="EMBL" id="MBS6941721.1"/>
    </source>
</evidence>
<dbReference type="NCBIfam" id="TIGR00738">
    <property type="entry name" value="rrf2_super"/>
    <property type="match status" value="1"/>
</dbReference>